<sequence length="41" mass="4628">MGLLYPKSKSISTTSDYEKIIKFYKNTAVQNLSALLCPFTL</sequence>
<gene>
    <name evidence="1" type="ORF">CLOBOL_03004</name>
</gene>
<comment type="caution">
    <text evidence="1">The sequence shown here is derived from an EMBL/GenBank/DDBJ whole genome shotgun (WGS) entry which is preliminary data.</text>
</comment>
<evidence type="ECO:0000313" key="1">
    <source>
        <dbReference type="EMBL" id="EDP16670.1"/>
    </source>
</evidence>
<reference evidence="1 2" key="1">
    <citation type="submission" date="2007-08" db="EMBL/GenBank/DDBJ databases">
        <authorList>
            <person name="Fulton L."/>
            <person name="Clifton S."/>
            <person name="Fulton B."/>
            <person name="Xu J."/>
            <person name="Minx P."/>
            <person name="Pepin K.H."/>
            <person name="Johnson M."/>
            <person name="Thiruvilangam P."/>
            <person name="Bhonagiri V."/>
            <person name="Nash W.E."/>
            <person name="Mardis E.R."/>
            <person name="Wilson R.K."/>
        </authorList>
    </citation>
    <scope>NUCLEOTIDE SEQUENCE [LARGE SCALE GENOMIC DNA]</scope>
    <source>
        <strain evidence="2">ATCC BAA-613 / DSM 15670 / CCUG 46953 / JCM 12243 / WAL 16351</strain>
    </source>
</reference>
<accession>A8RRH8</accession>
<protein>
    <submittedName>
        <fullName evidence="1">Uncharacterized protein</fullName>
    </submittedName>
</protein>
<reference evidence="1 2" key="2">
    <citation type="submission" date="2007-09" db="EMBL/GenBank/DDBJ databases">
        <title>Draft genome sequence of Clostridium bolteae (ATCC BAA-613).</title>
        <authorList>
            <person name="Sudarsanam P."/>
            <person name="Ley R."/>
            <person name="Guruge J."/>
            <person name="Turnbaugh P.J."/>
            <person name="Mahowald M."/>
            <person name="Liep D."/>
            <person name="Gordon J."/>
        </authorList>
    </citation>
    <scope>NUCLEOTIDE SEQUENCE [LARGE SCALE GENOMIC DNA]</scope>
    <source>
        <strain evidence="2">ATCC BAA-613 / DSM 15670 / CCUG 46953 / JCM 12243 / WAL 16351</strain>
    </source>
</reference>
<dbReference type="Proteomes" id="UP000005396">
    <property type="component" value="Unassembled WGS sequence"/>
</dbReference>
<dbReference type="PaxDb" id="411902-CLOBOL_03004"/>
<name>A8RRH8_ENTBW</name>
<dbReference type="AlphaFoldDB" id="A8RRH8"/>
<organism evidence="1 2">
    <name type="scientific">Enterocloster bolteae (strain ATCC BAA-613 / DSM 15670 / CCUG 46953 / JCM 12243 / WAL 16351)</name>
    <name type="common">Clostridium bolteae</name>
    <dbReference type="NCBI Taxonomy" id="411902"/>
    <lineage>
        <taxon>Bacteria</taxon>
        <taxon>Bacillati</taxon>
        <taxon>Bacillota</taxon>
        <taxon>Clostridia</taxon>
        <taxon>Lachnospirales</taxon>
        <taxon>Lachnospiraceae</taxon>
        <taxon>Enterocloster</taxon>
    </lineage>
</organism>
<dbReference type="HOGENOM" id="CLU_3267929_0_0_9"/>
<dbReference type="EMBL" id="ABCC02000028">
    <property type="protein sequence ID" value="EDP16670.1"/>
    <property type="molecule type" value="Genomic_DNA"/>
</dbReference>
<proteinExistence type="predicted"/>
<evidence type="ECO:0000313" key="2">
    <source>
        <dbReference type="Proteomes" id="UP000005396"/>
    </source>
</evidence>